<dbReference type="GO" id="GO:0004806">
    <property type="term" value="F:triacylglycerol lipase activity"/>
    <property type="evidence" value="ECO:0007669"/>
    <property type="project" value="InterPro"/>
</dbReference>
<dbReference type="PANTHER" id="PTHR46086">
    <property type="entry name" value="ALPHA/BETA-HYDROLASES SUPERFAMILY PROTEIN"/>
    <property type="match status" value="1"/>
</dbReference>
<keyword evidence="1" id="KW-0378">Hydrolase</keyword>
<dbReference type="Proteomes" id="UP000596660">
    <property type="component" value="Unplaced"/>
</dbReference>
<sequence length="453" mass="52444">MSYYCSSDSLVCKDYLELNPENASFNDLFHLLFFNERKNFILFRIMKKPMKYIGYFIIAWMNLITNNGGVLKLLLNFIKGNVIMPNESTDTYRSIMALVDRRVDLDSNIGPGHVNYEASFTWMASKLSYENSAFIKTIVQDHWKMELLGAYNFRNDFQANNSTHAFMARNISKDIDTIVVAFRGTNPFDADDCSADIDISWFRLTNVGKVHGGFMKALGLQNTKDGVGWPKDIESNDEKTQFAYYKIRQVLRDIFQENKNAKFVVAGHSLGGALAILFASVLILHEEKELLDRLEGVYTFGQPRVGDEEFGDFMKKNLKAYNVKYCRYVYCNDMVPRLPLDDKTLLFKHFGPCLYYNSLYRGKELKVEPNKNYLSLQWMIPKYMNASWELIRGIILPYMKWGPDYKECWCQVIYRMIGLLIPGLAAHGPQDYTNLTRLGRMALPLCDHDKKIE</sequence>
<dbReference type="SUPFAM" id="SSF53474">
    <property type="entry name" value="alpha/beta-Hydrolases"/>
    <property type="match status" value="1"/>
</dbReference>
<evidence type="ECO:0000313" key="4">
    <source>
        <dbReference type="EnsemblPlants" id="AUR62014903-RA:cds"/>
    </source>
</evidence>
<evidence type="ECO:0000313" key="5">
    <source>
        <dbReference type="Proteomes" id="UP000596660"/>
    </source>
</evidence>
<protein>
    <recommendedName>
        <fullName evidence="3">Fungal lipase-type domain-containing protein</fullName>
    </recommendedName>
</protein>
<dbReference type="Gene3D" id="3.40.50.1820">
    <property type="entry name" value="alpha/beta hydrolase"/>
    <property type="match status" value="1"/>
</dbReference>
<name>A0A803LLQ6_CHEQI</name>
<feature type="domain" description="Fungal lipase-type" evidence="3">
    <location>
        <begin position="179"/>
        <end position="341"/>
    </location>
</feature>
<keyword evidence="2" id="KW-0472">Membrane</keyword>
<accession>A0A803LLQ6</accession>
<evidence type="ECO:0000256" key="1">
    <source>
        <dbReference type="ARBA" id="ARBA00022801"/>
    </source>
</evidence>
<proteinExistence type="predicted"/>
<dbReference type="Pfam" id="PF01764">
    <property type="entry name" value="Lipase_3"/>
    <property type="match status" value="1"/>
</dbReference>
<evidence type="ECO:0000259" key="3">
    <source>
        <dbReference type="Pfam" id="PF01764"/>
    </source>
</evidence>
<reference evidence="4" key="1">
    <citation type="journal article" date="2017" name="Nature">
        <title>The genome of Chenopodium quinoa.</title>
        <authorList>
            <person name="Jarvis D.E."/>
            <person name="Ho Y.S."/>
            <person name="Lightfoot D.J."/>
            <person name="Schmoeckel S.M."/>
            <person name="Li B."/>
            <person name="Borm T.J.A."/>
            <person name="Ohyanagi H."/>
            <person name="Mineta K."/>
            <person name="Michell C.T."/>
            <person name="Saber N."/>
            <person name="Kharbatia N.M."/>
            <person name="Rupper R.R."/>
            <person name="Sharp A.R."/>
            <person name="Dally N."/>
            <person name="Boughton B.A."/>
            <person name="Woo Y.H."/>
            <person name="Gao G."/>
            <person name="Schijlen E.G.W.M."/>
            <person name="Guo X."/>
            <person name="Momin A.A."/>
            <person name="Negrao S."/>
            <person name="Al-Babili S."/>
            <person name="Gehring C."/>
            <person name="Roessner U."/>
            <person name="Jung C."/>
            <person name="Murphy K."/>
            <person name="Arold S.T."/>
            <person name="Gojobori T."/>
            <person name="van der Linden C.G."/>
            <person name="van Loo E.N."/>
            <person name="Jellen E.N."/>
            <person name="Maughan P.J."/>
            <person name="Tester M."/>
        </authorList>
    </citation>
    <scope>NUCLEOTIDE SEQUENCE [LARGE SCALE GENOMIC DNA]</scope>
    <source>
        <strain evidence="4">cv. PI 614886</strain>
    </source>
</reference>
<keyword evidence="2" id="KW-1133">Transmembrane helix</keyword>
<organism evidence="4 5">
    <name type="scientific">Chenopodium quinoa</name>
    <name type="common">Quinoa</name>
    <dbReference type="NCBI Taxonomy" id="63459"/>
    <lineage>
        <taxon>Eukaryota</taxon>
        <taxon>Viridiplantae</taxon>
        <taxon>Streptophyta</taxon>
        <taxon>Embryophyta</taxon>
        <taxon>Tracheophyta</taxon>
        <taxon>Spermatophyta</taxon>
        <taxon>Magnoliopsida</taxon>
        <taxon>eudicotyledons</taxon>
        <taxon>Gunneridae</taxon>
        <taxon>Pentapetalae</taxon>
        <taxon>Caryophyllales</taxon>
        <taxon>Chenopodiaceae</taxon>
        <taxon>Chenopodioideae</taxon>
        <taxon>Atripliceae</taxon>
        <taxon>Chenopodium</taxon>
    </lineage>
</organism>
<dbReference type="CDD" id="cd00519">
    <property type="entry name" value="Lipase_3"/>
    <property type="match status" value="1"/>
</dbReference>
<dbReference type="InterPro" id="IPR002921">
    <property type="entry name" value="Fungal_lipase-type"/>
</dbReference>
<dbReference type="GO" id="GO:0006629">
    <property type="term" value="P:lipid metabolic process"/>
    <property type="evidence" value="ECO:0007669"/>
    <property type="project" value="InterPro"/>
</dbReference>
<evidence type="ECO:0000256" key="2">
    <source>
        <dbReference type="SAM" id="Phobius"/>
    </source>
</evidence>
<reference evidence="4" key="2">
    <citation type="submission" date="2021-03" db="UniProtKB">
        <authorList>
            <consortium name="EnsemblPlants"/>
        </authorList>
    </citation>
    <scope>IDENTIFICATION</scope>
</reference>
<dbReference type="PANTHER" id="PTHR46086:SF4">
    <property type="entry name" value="ALPHA_BETA-HYDROLASES SUPERFAMILY PROTEIN"/>
    <property type="match status" value="1"/>
</dbReference>
<feature type="transmembrane region" description="Helical" evidence="2">
    <location>
        <begin position="52"/>
        <end position="75"/>
    </location>
</feature>
<dbReference type="Gramene" id="AUR62014903-RA">
    <property type="protein sequence ID" value="AUR62014903-RA:cds"/>
    <property type="gene ID" value="AUR62014903"/>
</dbReference>
<keyword evidence="5" id="KW-1185">Reference proteome</keyword>
<feature type="transmembrane region" description="Helical" evidence="2">
    <location>
        <begin position="263"/>
        <end position="284"/>
    </location>
</feature>
<keyword evidence="2" id="KW-0812">Transmembrane</keyword>
<dbReference type="AlphaFoldDB" id="A0A803LLQ6"/>
<dbReference type="InterPro" id="IPR044819">
    <property type="entry name" value="OBL-like"/>
</dbReference>
<dbReference type="EnsemblPlants" id="AUR62014903-RA">
    <property type="protein sequence ID" value="AUR62014903-RA:cds"/>
    <property type="gene ID" value="AUR62014903"/>
</dbReference>
<dbReference type="InterPro" id="IPR029058">
    <property type="entry name" value="AB_hydrolase_fold"/>
</dbReference>
<dbReference type="OMA" id="FILPWIK"/>